<proteinExistence type="inferred from homology"/>
<dbReference type="Proteomes" id="UP001597040">
    <property type="component" value="Unassembled WGS sequence"/>
</dbReference>
<evidence type="ECO:0000256" key="1">
    <source>
        <dbReference type="ARBA" id="ARBA00001946"/>
    </source>
</evidence>
<dbReference type="InterPro" id="IPR017438">
    <property type="entry name" value="ATP-NAD_kinase_N"/>
</dbReference>
<evidence type="ECO:0000313" key="14">
    <source>
        <dbReference type="Proteomes" id="UP001597040"/>
    </source>
</evidence>
<feature type="domain" description="DAGKc" evidence="12">
    <location>
        <begin position="1"/>
        <end position="130"/>
    </location>
</feature>
<dbReference type="GO" id="GO:0016301">
    <property type="term" value="F:kinase activity"/>
    <property type="evidence" value="ECO:0007669"/>
    <property type="project" value="UniProtKB-KW"/>
</dbReference>
<keyword evidence="11" id="KW-0812">Transmembrane</keyword>
<gene>
    <name evidence="13" type="ORF">ACFQ3N_07130</name>
</gene>
<keyword evidence="5" id="KW-0547">Nucleotide-binding</keyword>
<keyword evidence="3" id="KW-0444">Lipid biosynthesis</keyword>
<dbReference type="EC" id="2.7.1.-" evidence="13"/>
<comment type="similarity">
    <text evidence="2">Belongs to the diacylglycerol/lipid kinase family.</text>
</comment>
<evidence type="ECO:0000256" key="3">
    <source>
        <dbReference type="ARBA" id="ARBA00022516"/>
    </source>
</evidence>
<dbReference type="Pfam" id="PF19279">
    <property type="entry name" value="YegS_C"/>
    <property type="match status" value="1"/>
</dbReference>
<accession>A0ABW3LLP7</accession>
<evidence type="ECO:0000256" key="9">
    <source>
        <dbReference type="ARBA" id="ARBA00023209"/>
    </source>
</evidence>
<evidence type="ECO:0000256" key="2">
    <source>
        <dbReference type="ARBA" id="ARBA00005983"/>
    </source>
</evidence>
<dbReference type="Gene3D" id="2.60.200.40">
    <property type="match status" value="1"/>
</dbReference>
<reference evidence="14" key="1">
    <citation type="journal article" date="2019" name="Int. J. Syst. Evol. Microbiol.">
        <title>The Global Catalogue of Microorganisms (GCM) 10K type strain sequencing project: providing services to taxonomists for standard genome sequencing and annotation.</title>
        <authorList>
            <consortium name="The Broad Institute Genomics Platform"/>
            <consortium name="The Broad Institute Genome Sequencing Center for Infectious Disease"/>
            <person name="Wu L."/>
            <person name="Ma J."/>
        </authorList>
    </citation>
    <scope>NUCLEOTIDE SEQUENCE [LARGE SCALE GENOMIC DNA]</scope>
    <source>
        <strain evidence="14">CCUG 56754</strain>
    </source>
</reference>
<dbReference type="NCBIfam" id="TIGR00147">
    <property type="entry name" value="YegS/Rv2252/BmrU family lipid kinase"/>
    <property type="match status" value="1"/>
</dbReference>
<evidence type="ECO:0000256" key="6">
    <source>
        <dbReference type="ARBA" id="ARBA00022777"/>
    </source>
</evidence>
<dbReference type="EMBL" id="JBHTKJ010000013">
    <property type="protein sequence ID" value="MFD1038184.1"/>
    <property type="molecule type" value="Genomic_DNA"/>
</dbReference>
<evidence type="ECO:0000256" key="4">
    <source>
        <dbReference type="ARBA" id="ARBA00022679"/>
    </source>
</evidence>
<evidence type="ECO:0000259" key="12">
    <source>
        <dbReference type="PROSITE" id="PS50146"/>
    </source>
</evidence>
<keyword evidence="7" id="KW-0067">ATP-binding</keyword>
<dbReference type="Gene3D" id="3.40.50.10330">
    <property type="entry name" value="Probable inorganic polyphosphate/atp-NAD kinase, domain 1"/>
    <property type="match status" value="1"/>
</dbReference>
<evidence type="ECO:0000256" key="7">
    <source>
        <dbReference type="ARBA" id="ARBA00022840"/>
    </source>
</evidence>
<keyword evidence="10" id="KW-1208">Phospholipid metabolism</keyword>
<sequence>MYIFIINPTAGYGRARRIFSKIKKSVLFSTINSTYFYTSYEGQAEEIAIDIIKSSYHHINCVIVIGGDGTLHEVINGLCNRLPVSFIPGGSGNDFARGCSIKGSPMYIFRQIITEQLQIPYWCGTYQMDNDKDRLFVNSMGFGFDAEIARHANESNYKKVLNRLGLGKISYVIALIYVLMHFKPFSLGMEREGEKCIIHDCWMVTLTNHPFYGGGMKIIPDATIQPNEFPVLIIRGISKWKVLGFFLTVFVGKHINFKEVELFTTSTLTIHSNDTLWYQVDGQTNTCRTSQISKTSDPILVNGKFNVQTP</sequence>
<keyword evidence="4 13" id="KW-0808">Transferase</keyword>
<keyword evidence="11" id="KW-0472">Membrane</keyword>
<dbReference type="InterPro" id="IPR045540">
    <property type="entry name" value="YegS/DAGK_C"/>
</dbReference>
<dbReference type="RefSeq" id="WP_390360933.1">
    <property type="nucleotide sequence ID" value="NZ_JBHTKJ010000013.1"/>
</dbReference>
<keyword evidence="14" id="KW-1185">Reference proteome</keyword>
<organism evidence="13 14">
    <name type="scientific">Virgibacillus byunsanensis</name>
    <dbReference type="NCBI Taxonomy" id="570945"/>
    <lineage>
        <taxon>Bacteria</taxon>
        <taxon>Bacillati</taxon>
        <taxon>Bacillota</taxon>
        <taxon>Bacilli</taxon>
        <taxon>Bacillales</taxon>
        <taxon>Bacillaceae</taxon>
        <taxon>Virgibacillus</taxon>
    </lineage>
</organism>
<comment type="caution">
    <text evidence="13">The sequence shown here is derived from an EMBL/GenBank/DDBJ whole genome shotgun (WGS) entry which is preliminary data.</text>
</comment>
<name>A0ABW3LLP7_9BACI</name>
<evidence type="ECO:0000256" key="10">
    <source>
        <dbReference type="ARBA" id="ARBA00023264"/>
    </source>
</evidence>
<dbReference type="SUPFAM" id="SSF111331">
    <property type="entry name" value="NAD kinase/diacylglycerol kinase-like"/>
    <property type="match status" value="1"/>
</dbReference>
<evidence type="ECO:0000256" key="11">
    <source>
        <dbReference type="SAM" id="Phobius"/>
    </source>
</evidence>
<dbReference type="InterPro" id="IPR001206">
    <property type="entry name" value="Diacylglycerol_kinase_cat_dom"/>
</dbReference>
<dbReference type="PANTHER" id="PTHR12358:SF54">
    <property type="entry name" value="SPHINGOSINE KINASE RELATED PROTEIN"/>
    <property type="match status" value="1"/>
</dbReference>
<keyword evidence="11" id="KW-1133">Transmembrane helix</keyword>
<keyword evidence="8" id="KW-0443">Lipid metabolism</keyword>
<dbReference type="InterPro" id="IPR050187">
    <property type="entry name" value="Lipid_Phosphate_FormReg"/>
</dbReference>
<keyword evidence="9" id="KW-0594">Phospholipid biosynthesis</keyword>
<keyword evidence="6 13" id="KW-0418">Kinase</keyword>
<dbReference type="PROSITE" id="PS50146">
    <property type="entry name" value="DAGK"/>
    <property type="match status" value="1"/>
</dbReference>
<evidence type="ECO:0000313" key="13">
    <source>
        <dbReference type="EMBL" id="MFD1038184.1"/>
    </source>
</evidence>
<evidence type="ECO:0000256" key="5">
    <source>
        <dbReference type="ARBA" id="ARBA00022741"/>
    </source>
</evidence>
<evidence type="ECO:0000256" key="8">
    <source>
        <dbReference type="ARBA" id="ARBA00023098"/>
    </source>
</evidence>
<comment type="cofactor">
    <cofactor evidence="1">
        <name>Mg(2+)</name>
        <dbReference type="ChEBI" id="CHEBI:18420"/>
    </cofactor>
</comment>
<dbReference type="InterPro" id="IPR016064">
    <property type="entry name" value="NAD/diacylglycerol_kinase_sf"/>
</dbReference>
<dbReference type="Pfam" id="PF00781">
    <property type="entry name" value="DAGK_cat"/>
    <property type="match status" value="1"/>
</dbReference>
<dbReference type="InterPro" id="IPR005218">
    <property type="entry name" value="Diacylglycerol/lipid_kinase"/>
</dbReference>
<dbReference type="PANTHER" id="PTHR12358">
    <property type="entry name" value="SPHINGOSINE KINASE"/>
    <property type="match status" value="1"/>
</dbReference>
<dbReference type="SMART" id="SM00046">
    <property type="entry name" value="DAGKc"/>
    <property type="match status" value="1"/>
</dbReference>
<feature type="transmembrane region" description="Helical" evidence="11">
    <location>
        <begin position="160"/>
        <end position="180"/>
    </location>
</feature>
<protein>
    <submittedName>
        <fullName evidence="13">Diacylglycerol/lipid kinase family protein</fullName>
        <ecNumber evidence="13">2.7.1.-</ecNumber>
    </submittedName>
</protein>